<gene>
    <name evidence="2" type="ORF">HQ865_00315</name>
</gene>
<evidence type="ECO:0000256" key="1">
    <source>
        <dbReference type="SAM" id="MobiDB-lite"/>
    </source>
</evidence>
<name>A0A7D4Q601_9SPHI</name>
<proteinExistence type="predicted"/>
<protein>
    <submittedName>
        <fullName evidence="2">Uncharacterized protein</fullName>
    </submittedName>
</protein>
<dbReference type="RefSeq" id="WP_173412967.1">
    <property type="nucleotide sequence ID" value="NZ_CP054139.1"/>
</dbReference>
<feature type="region of interest" description="Disordered" evidence="1">
    <location>
        <begin position="1"/>
        <end position="49"/>
    </location>
</feature>
<dbReference type="AlphaFoldDB" id="A0A7D4Q601"/>
<evidence type="ECO:0000313" key="2">
    <source>
        <dbReference type="EMBL" id="QKJ28265.1"/>
    </source>
</evidence>
<organism evidence="2 3">
    <name type="scientific">Mucilaginibacter mali</name>
    <dbReference type="NCBI Taxonomy" id="2740462"/>
    <lineage>
        <taxon>Bacteria</taxon>
        <taxon>Pseudomonadati</taxon>
        <taxon>Bacteroidota</taxon>
        <taxon>Sphingobacteriia</taxon>
        <taxon>Sphingobacteriales</taxon>
        <taxon>Sphingobacteriaceae</taxon>
        <taxon>Mucilaginibacter</taxon>
    </lineage>
</organism>
<dbReference type="KEGG" id="mmab:HQ865_00315"/>
<dbReference type="EMBL" id="CP054139">
    <property type="protein sequence ID" value="QKJ28265.1"/>
    <property type="molecule type" value="Genomic_DNA"/>
</dbReference>
<accession>A0A7D4Q601</accession>
<reference evidence="2 3" key="1">
    <citation type="submission" date="2020-05" db="EMBL/GenBank/DDBJ databases">
        <title>Mucilaginibacter mali sp. nov.</title>
        <authorList>
            <person name="Kim H.S."/>
            <person name="Lee K.C."/>
            <person name="Suh M.K."/>
            <person name="Kim J.-S."/>
            <person name="Han K.-I."/>
            <person name="Eom M.K."/>
            <person name="Shin Y.K."/>
            <person name="Lee J.-S."/>
        </authorList>
    </citation>
    <scope>NUCLEOTIDE SEQUENCE [LARGE SCALE GENOMIC DNA]</scope>
    <source>
        <strain evidence="2 3">G2-14</strain>
    </source>
</reference>
<dbReference type="Proteomes" id="UP000505355">
    <property type="component" value="Chromosome"/>
</dbReference>
<keyword evidence="3" id="KW-1185">Reference proteome</keyword>
<evidence type="ECO:0000313" key="3">
    <source>
        <dbReference type="Proteomes" id="UP000505355"/>
    </source>
</evidence>
<sequence length="125" mass="13013">MPDLAGSKPLSVDPSQTLPEGEGFKSKSGRSKAPPGFTPILPYFPTAKQLPGENEQNMVGCVAGKGISLVPEAKACGCEAGASRFSPVVLLVLQGKGFVRQGSIFDVLIFGYFLSRKSNSPPGGD</sequence>